<gene>
    <name evidence="1" type="ORF">AAL_08392</name>
</gene>
<accession>A0A167VDU7</accession>
<organism evidence="1 2">
    <name type="scientific">Moelleriella libera RCEF 2490</name>
    <dbReference type="NCBI Taxonomy" id="1081109"/>
    <lineage>
        <taxon>Eukaryota</taxon>
        <taxon>Fungi</taxon>
        <taxon>Dikarya</taxon>
        <taxon>Ascomycota</taxon>
        <taxon>Pezizomycotina</taxon>
        <taxon>Sordariomycetes</taxon>
        <taxon>Hypocreomycetidae</taxon>
        <taxon>Hypocreales</taxon>
        <taxon>Clavicipitaceae</taxon>
        <taxon>Moelleriella</taxon>
    </lineage>
</organism>
<dbReference type="AlphaFoldDB" id="A0A167VDU7"/>
<comment type="caution">
    <text evidence="1">The sequence shown here is derived from an EMBL/GenBank/DDBJ whole genome shotgun (WGS) entry which is preliminary data.</text>
</comment>
<sequence length="86" mass="8476">MALLEGSGGRATGVGAGSAAVAFTSISGRGVAALATATRISRGGQTLDDSVPSEHAAIDRKVPADHECTHGGVLLGHLILAAIDKD</sequence>
<protein>
    <submittedName>
        <fullName evidence="1">Uncharacterized protein</fullName>
    </submittedName>
</protein>
<evidence type="ECO:0000313" key="2">
    <source>
        <dbReference type="Proteomes" id="UP000078544"/>
    </source>
</evidence>
<dbReference type="Proteomes" id="UP000078544">
    <property type="component" value="Unassembled WGS sequence"/>
</dbReference>
<name>A0A167VDU7_9HYPO</name>
<reference evidence="1 2" key="1">
    <citation type="journal article" date="2016" name="Genome Biol. Evol.">
        <title>Divergent and convergent evolution of fungal pathogenicity.</title>
        <authorList>
            <person name="Shang Y."/>
            <person name="Xiao G."/>
            <person name="Zheng P."/>
            <person name="Cen K."/>
            <person name="Zhan S."/>
            <person name="Wang C."/>
        </authorList>
    </citation>
    <scope>NUCLEOTIDE SEQUENCE [LARGE SCALE GENOMIC DNA]</scope>
    <source>
        <strain evidence="1 2">RCEF 2490</strain>
    </source>
</reference>
<evidence type="ECO:0000313" key="1">
    <source>
        <dbReference type="EMBL" id="KZZ87386.1"/>
    </source>
</evidence>
<dbReference type="EMBL" id="AZGY01000038">
    <property type="protein sequence ID" value="KZZ87386.1"/>
    <property type="molecule type" value="Genomic_DNA"/>
</dbReference>
<proteinExistence type="predicted"/>
<keyword evidence="2" id="KW-1185">Reference proteome</keyword>